<dbReference type="SMART" id="SM01133">
    <property type="entry name" value="DeoC"/>
    <property type="match status" value="1"/>
</dbReference>
<dbReference type="AlphaFoldDB" id="A0A5B8L504"/>
<dbReference type="PANTHER" id="PTHR39340:SF1">
    <property type="entry name" value="SULFOFRUCTOSEPHOSPHATE ALDOLASE"/>
    <property type="match status" value="1"/>
</dbReference>
<dbReference type="PANTHER" id="PTHR39340">
    <property type="entry name" value="SULFOFRUCTOSEPHOSPHATE ALDOLASE"/>
    <property type="match status" value="1"/>
</dbReference>
<comment type="similarity">
    <text evidence="1">Belongs to the aldolase LacD family.</text>
</comment>
<gene>
    <name evidence="3" type="ORF">FQ775_22355</name>
</gene>
<evidence type="ECO:0000313" key="3">
    <source>
        <dbReference type="EMBL" id="QDZ02889.1"/>
    </source>
</evidence>
<dbReference type="GO" id="GO:0061595">
    <property type="term" value="F:6-deoxy-6-sulfofructose-1-phosphate aldolase activity"/>
    <property type="evidence" value="ECO:0007669"/>
    <property type="project" value="TreeGrafter"/>
</dbReference>
<proteinExistence type="inferred from homology"/>
<dbReference type="EMBL" id="CP042301">
    <property type="protein sequence ID" value="QDZ02889.1"/>
    <property type="molecule type" value="Genomic_DNA"/>
</dbReference>
<dbReference type="GO" id="GO:1902777">
    <property type="term" value="P:6-sulfoquinovose(1-) catabolic process"/>
    <property type="evidence" value="ECO:0007669"/>
    <property type="project" value="TreeGrafter"/>
</dbReference>
<dbReference type="InterPro" id="IPR013785">
    <property type="entry name" value="Aldolase_TIM"/>
</dbReference>
<accession>A0A5B8L504</accession>
<dbReference type="Gene3D" id="3.20.20.70">
    <property type="entry name" value="Aldolase class I"/>
    <property type="match status" value="1"/>
</dbReference>
<evidence type="ECO:0000313" key="4">
    <source>
        <dbReference type="Proteomes" id="UP000321389"/>
    </source>
</evidence>
<dbReference type="SUPFAM" id="SSF51569">
    <property type="entry name" value="Aldolase"/>
    <property type="match status" value="1"/>
</dbReference>
<dbReference type="Proteomes" id="UP000321389">
    <property type="component" value="Chromosome"/>
</dbReference>
<dbReference type="NCBIfam" id="NF009498">
    <property type="entry name" value="PRK12858.1"/>
    <property type="match status" value="1"/>
</dbReference>
<evidence type="ECO:0000256" key="1">
    <source>
        <dbReference type="ARBA" id="ARBA00008679"/>
    </source>
</evidence>
<dbReference type="OrthoDB" id="9802970at2"/>
<organism evidence="3 4">
    <name type="scientific">Nitratireductor mangrovi</name>
    <dbReference type="NCBI Taxonomy" id="2599600"/>
    <lineage>
        <taxon>Bacteria</taxon>
        <taxon>Pseudomonadati</taxon>
        <taxon>Pseudomonadota</taxon>
        <taxon>Alphaproteobacteria</taxon>
        <taxon>Hyphomicrobiales</taxon>
        <taxon>Phyllobacteriaceae</taxon>
        <taxon>Nitratireductor</taxon>
    </lineage>
</organism>
<dbReference type="Pfam" id="PF01791">
    <property type="entry name" value="DeoC"/>
    <property type="match status" value="1"/>
</dbReference>
<dbReference type="RefSeq" id="WP_146301523.1">
    <property type="nucleotide sequence ID" value="NZ_CP042301.2"/>
</dbReference>
<protein>
    <submittedName>
        <fullName evidence="3">Tagatose 1,6-diphosphate aldolase</fullName>
    </submittedName>
</protein>
<dbReference type="KEGG" id="niy:FQ775_22355"/>
<keyword evidence="4" id="KW-1185">Reference proteome</keyword>
<evidence type="ECO:0000256" key="2">
    <source>
        <dbReference type="ARBA" id="ARBA00023239"/>
    </source>
</evidence>
<reference evidence="3" key="1">
    <citation type="submission" date="2020-04" db="EMBL/GenBank/DDBJ databases">
        <title>Nitratireductor sp. nov. isolated from mangrove soil.</title>
        <authorList>
            <person name="Ye Y."/>
        </authorList>
    </citation>
    <scope>NUCLEOTIDE SEQUENCE</scope>
    <source>
        <strain evidence="3">SY7</strain>
    </source>
</reference>
<sequence>MIELSPGKLWGLRRMADAGGRFKMTAVDQRPPIKNPIAKHYGLAEAPYDDVGRFKALLVETLQAESSAMLLDPHYAIPRGLRFLSPQKGLIVTLEDSNFRETDDGRLSSEIDDWSVEKIRRMGGDAVKVLAWYRPDAGEAVKQHQRDFAKRIGEACQRFDIPFVFELLVYPLAADQHQTKDYVELKGKKADDVLKSVETFAAPDYGVDLFKLESPVNADDVPGVEGQNAGEVQALFDEMGRLAGRPWVMLSAGAGKAAFERILAHAYRAGASGYLAGRAIWLEAFSRFPDWTAMRAGLEGEAIGYMRRLNDLTDAGATPWHEHVAYGPEGAHFVPADQRFRHVYQGMS</sequence>
<keyword evidence="2" id="KW-0456">Lyase</keyword>
<name>A0A5B8L504_9HYPH</name>
<dbReference type="InterPro" id="IPR002915">
    <property type="entry name" value="DeoC/FbaB/LacD_aldolase"/>
</dbReference>
<dbReference type="InterPro" id="IPR050552">
    <property type="entry name" value="LacD_aldolase"/>
</dbReference>